<reference evidence="3" key="1">
    <citation type="submission" date="2016-10" db="EMBL/GenBank/DDBJ databases">
        <authorList>
            <person name="Varghese N."/>
            <person name="Submissions S."/>
        </authorList>
    </citation>
    <scope>NUCLEOTIDE SEQUENCE [LARGE SCALE GENOMIC DNA]</scope>
    <source>
        <strain evidence="3">DSM 9751</strain>
    </source>
</reference>
<proteinExistence type="predicted"/>
<dbReference type="Proteomes" id="UP000198982">
    <property type="component" value="Unassembled WGS sequence"/>
</dbReference>
<name>A0A1H4ZU99_9PSED</name>
<gene>
    <name evidence="2" type="ORF">SAMN05216178_6837</name>
</gene>
<sequence length="86" mass="9448">MSLLSETKTWLSTEKPDREEILLTIDNLSHEYGRASPERRAELNKCIALLCGKAGLDRASVNLEGDSPAPTQMELDASPLGECGFR</sequence>
<feature type="region of interest" description="Disordered" evidence="1">
    <location>
        <begin position="64"/>
        <end position="86"/>
    </location>
</feature>
<protein>
    <submittedName>
        <fullName evidence="2">Uncharacterized protein</fullName>
    </submittedName>
</protein>
<accession>A0A1H4ZU99</accession>
<dbReference type="RefSeq" id="WP_143038365.1">
    <property type="nucleotide sequence ID" value="NZ_FNTJ01000003.1"/>
</dbReference>
<evidence type="ECO:0000313" key="2">
    <source>
        <dbReference type="EMBL" id="SED33689.1"/>
    </source>
</evidence>
<dbReference type="AlphaFoldDB" id="A0A1H4ZU99"/>
<dbReference type="EMBL" id="FNTJ01000003">
    <property type="protein sequence ID" value="SED33689.1"/>
    <property type="molecule type" value="Genomic_DNA"/>
</dbReference>
<organism evidence="2 3">
    <name type="scientific">Pseudomonas saponiphila</name>
    <dbReference type="NCBI Taxonomy" id="556534"/>
    <lineage>
        <taxon>Bacteria</taxon>
        <taxon>Pseudomonadati</taxon>
        <taxon>Pseudomonadota</taxon>
        <taxon>Gammaproteobacteria</taxon>
        <taxon>Pseudomonadales</taxon>
        <taxon>Pseudomonadaceae</taxon>
        <taxon>Pseudomonas</taxon>
    </lineage>
</organism>
<evidence type="ECO:0000313" key="3">
    <source>
        <dbReference type="Proteomes" id="UP000198982"/>
    </source>
</evidence>
<evidence type="ECO:0000256" key="1">
    <source>
        <dbReference type="SAM" id="MobiDB-lite"/>
    </source>
</evidence>
<keyword evidence="3" id="KW-1185">Reference proteome</keyword>